<dbReference type="GO" id="GO:0016780">
    <property type="term" value="F:phosphotransferase activity, for other substituted phosphate groups"/>
    <property type="evidence" value="ECO:0007669"/>
    <property type="project" value="TreeGrafter"/>
</dbReference>
<evidence type="ECO:0000259" key="3">
    <source>
        <dbReference type="Pfam" id="PF02397"/>
    </source>
</evidence>
<dbReference type="Proteomes" id="UP000516160">
    <property type="component" value="Chromosome"/>
</dbReference>
<dbReference type="KEGG" id="acae:HYG86_00855"/>
<evidence type="ECO:0000256" key="1">
    <source>
        <dbReference type="ARBA" id="ARBA00006464"/>
    </source>
</evidence>
<feature type="transmembrane region" description="Helical" evidence="2">
    <location>
        <begin position="16"/>
        <end position="39"/>
    </location>
</feature>
<evidence type="ECO:0000313" key="4">
    <source>
        <dbReference type="EMBL" id="QNO13422.1"/>
    </source>
</evidence>
<reference evidence="4 5" key="1">
    <citation type="submission" date="2020-07" db="EMBL/GenBank/DDBJ databases">
        <title>Alkalicella. sp. LB2 genome.</title>
        <authorList>
            <person name="Postec A."/>
            <person name="Quemeneur M."/>
        </authorList>
    </citation>
    <scope>NUCLEOTIDE SEQUENCE [LARGE SCALE GENOMIC DNA]</scope>
    <source>
        <strain evidence="4 5">LB2</strain>
    </source>
</reference>
<proteinExistence type="inferred from homology"/>
<accession>A0A7G9W410</accession>
<comment type="similarity">
    <text evidence="1">Belongs to the bacterial sugar transferase family.</text>
</comment>
<keyword evidence="2" id="KW-0472">Membrane</keyword>
<evidence type="ECO:0000256" key="2">
    <source>
        <dbReference type="SAM" id="Phobius"/>
    </source>
</evidence>
<dbReference type="Pfam" id="PF02397">
    <property type="entry name" value="Bac_transf"/>
    <property type="match status" value="1"/>
</dbReference>
<keyword evidence="5" id="KW-1185">Reference proteome</keyword>
<dbReference type="InterPro" id="IPR003362">
    <property type="entry name" value="Bact_transf"/>
</dbReference>
<evidence type="ECO:0000313" key="5">
    <source>
        <dbReference type="Proteomes" id="UP000516160"/>
    </source>
</evidence>
<dbReference type="AlphaFoldDB" id="A0A7G9W410"/>
<dbReference type="PANTHER" id="PTHR30576">
    <property type="entry name" value="COLANIC BIOSYNTHESIS UDP-GLUCOSE LIPID CARRIER TRANSFERASE"/>
    <property type="match status" value="1"/>
</dbReference>
<keyword evidence="2" id="KW-1133">Transmembrane helix</keyword>
<name>A0A7G9W410_ALKCA</name>
<organism evidence="4 5">
    <name type="scientific">Alkalicella caledoniensis</name>
    <dbReference type="NCBI Taxonomy" id="2731377"/>
    <lineage>
        <taxon>Bacteria</taxon>
        <taxon>Bacillati</taxon>
        <taxon>Bacillota</taxon>
        <taxon>Clostridia</taxon>
        <taxon>Eubacteriales</taxon>
        <taxon>Proteinivoracaceae</taxon>
        <taxon>Alkalicella</taxon>
    </lineage>
</organism>
<sequence length="237" mass="27475">MIYLNYNPVFKRLLDILLSLTSLLFFWPLFIIIAILIRIDSKGPIIFRQKRYGQDKNHFYILKFRTMCMETPSDMPTHKLDNPDACITRVGKILRKTSLDELPQLLNILKGEMSIIGPRPVVLCEHDVIRERDKYGANDIKPGITGWAQINGRDELSAYEKAKFDGEYTSQVSFYNDFKIFLKTIFYVIKREGVREGSQDITSPQPNMQLIVNKPLNKKKSINNTPIQTMEKQASVR</sequence>
<keyword evidence="4" id="KW-0808">Transferase</keyword>
<dbReference type="RefSeq" id="WP_213167089.1">
    <property type="nucleotide sequence ID" value="NZ_CP058559.1"/>
</dbReference>
<dbReference type="EMBL" id="CP058559">
    <property type="protein sequence ID" value="QNO13422.1"/>
    <property type="molecule type" value="Genomic_DNA"/>
</dbReference>
<dbReference type="PANTHER" id="PTHR30576:SF10">
    <property type="entry name" value="SLL5057 PROTEIN"/>
    <property type="match status" value="1"/>
</dbReference>
<protein>
    <submittedName>
        <fullName evidence="4">Sugar transferase</fullName>
    </submittedName>
</protein>
<gene>
    <name evidence="4" type="ORF">HYG86_00855</name>
</gene>
<keyword evidence="2" id="KW-0812">Transmembrane</keyword>
<feature type="domain" description="Bacterial sugar transferase" evidence="3">
    <location>
        <begin position="11"/>
        <end position="189"/>
    </location>
</feature>